<reference evidence="1 2" key="1">
    <citation type="journal article" date="2020" name="BMC Genomics">
        <title>Intraspecific diversification of the crop wild relative Brassica cretica Lam. using demographic model selection.</title>
        <authorList>
            <person name="Kioukis A."/>
            <person name="Michalopoulou V.A."/>
            <person name="Briers L."/>
            <person name="Pirintsos S."/>
            <person name="Studholme D.J."/>
            <person name="Pavlidis P."/>
            <person name="Sarris P.F."/>
        </authorList>
    </citation>
    <scope>NUCLEOTIDE SEQUENCE [LARGE SCALE GENOMIC DNA]</scope>
    <source>
        <strain evidence="2">cv. PFS-1207/04</strain>
    </source>
</reference>
<accession>A0ABQ7F531</accession>
<keyword evidence="2" id="KW-1185">Reference proteome</keyword>
<evidence type="ECO:0000313" key="2">
    <source>
        <dbReference type="Proteomes" id="UP000266723"/>
    </source>
</evidence>
<dbReference type="Proteomes" id="UP000266723">
    <property type="component" value="Unassembled WGS sequence"/>
</dbReference>
<sequence length="244" mass="26670">MASLLCSFKLLHLGGGRSGVERWVSMGCSSASCYDLLSSPVFKEDVSLSAGACSVNKRSCGGGFAEKSSPHDPEQDREVIAIDLGFSSRPLRRLTISCLRRGYSLQAQFDQIWFPDLGQGVGLERLFLDGFHSTWQLDFFWLGSNGGLRITLVSLTSVIGFSRLRLGKSSFSGYSGDDTQRTGIRGNESGDEVTWRLGEGSIIPVLGRFQWWSPNYFGVSNFGHRILEASVSSCSAFLPMRLGA</sequence>
<name>A0ABQ7F531_BRACR</name>
<comment type="caution">
    <text evidence="1">The sequence shown here is derived from an EMBL/GenBank/DDBJ whole genome shotgun (WGS) entry which is preliminary data.</text>
</comment>
<protein>
    <submittedName>
        <fullName evidence="1">Uncharacterized protein</fullName>
    </submittedName>
</protein>
<gene>
    <name evidence="1" type="ORF">DY000_02051225</name>
</gene>
<proteinExistence type="predicted"/>
<evidence type="ECO:0000313" key="1">
    <source>
        <dbReference type="EMBL" id="KAF3610667.1"/>
    </source>
</evidence>
<dbReference type="EMBL" id="QGKV02000297">
    <property type="protein sequence ID" value="KAF3610667.1"/>
    <property type="molecule type" value="Genomic_DNA"/>
</dbReference>
<organism evidence="1 2">
    <name type="scientific">Brassica cretica</name>
    <name type="common">Mustard</name>
    <dbReference type="NCBI Taxonomy" id="69181"/>
    <lineage>
        <taxon>Eukaryota</taxon>
        <taxon>Viridiplantae</taxon>
        <taxon>Streptophyta</taxon>
        <taxon>Embryophyta</taxon>
        <taxon>Tracheophyta</taxon>
        <taxon>Spermatophyta</taxon>
        <taxon>Magnoliopsida</taxon>
        <taxon>eudicotyledons</taxon>
        <taxon>Gunneridae</taxon>
        <taxon>Pentapetalae</taxon>
        <taxon>rosids</taxon>
        <taxon>malvids</taxon>
        <taxon>Brassicales</taxon>
        <taxon>Brassicaceae</taxon>
        <taxon>Brassiceae</taxon>
        <taxon>Brassica</taxon>
    </lineage>
</organism>